<comment type="pathway">
    <text evidence="4">Amino-acid biosynthesis; D-alanine biosynthesis; D-alanine from L-alanine: step 1/1.</text>
</comment>
<dbReference type="PANTHER" id="PTHR30511">
    <property type="entry name" value="ALANINE RACEMASE"/>
    <property type="match status" value="1"/>
</dbReference>
<dbReference type="Gene3D" id="2.40.37.10">
    <property type="entry name" value="Lyase, Ornithine Decarboxylase, Chain A, domain 1"/>
    <property type="match status" value="1"/>
</dbReference>
<evidence type="ECO:0000313" key="8">
    <source>
        <dbReference type="EMBL" id="KKW17793.1"/>
    </source>
</evidence>
<dbReference type="Pfam" id="PF01168">
    <property type="entry name" value="Ala_racemase_N"/>
    <property type="match status" value="1"/>
</dbReference>
<dbReference type="Gene3D" id="3.20.20.10">
    <property type="entry name" value="Alanine racemase"/>
    <property type="match status" value="1"/>
</dbReference>
<feature type="active site" description="Proton acceptor; specific for L-alanine" evidence="4">
    <location>
        <position position="272"/>
    </location>
</feature>
<dbReference type="EMBL" id="LCQM01000010">
    <property type="protein sequence ID" value="KKW17793.1"/>
    <property type="molecule type" value="Genomic_DNA"/>
</dbReference>
<dbReference type="UniPathway" id="UPA00042">
    <property type="reaction ID" value="UER00497"/>
</dbReference>
<evidence type="ECO:0000313" key="9">
    <source>
        <dbReference type="Proteomes" id="UP000034120"/>
    </source>
</evidence>
<name>A0A0G1WG66_9BACT</name>
<dbReference type="PANTHER" id="PTHR30511:SF0">
    <property type="entry name" value="ALANINE RACEMASE, CATABOLIC-RELATED"/>
    <property type="match status" value="1"/>
</dbReference>
<feature type="domain" description="Alanine racemase C-terminal" evidence="7">
    <location>
        <begin position="251"/>
        <end position="379"/>
    </location>
</feature>
<feature type="active site" description="Proton acceptor; specific for D-alanine" evidence="4">
    <location>
        <position position="52"/>
    </location>
</feature>
<protein>
    <recommendedName>
        <fullName evidence="4">Alanine racemase</fullName>
        <ecNumber evidence="4">5.1.1.1</ecNumber>
    </recommendedName>
</protein>
<comment type="function">
    <text evidence="4">Catalyzes the interconversion of L-alanine and D-alanine. May also act on other amino acids.</text>
</comment>
<dbReference type="GO" id="GO:0005829">
    <property type="term" value="C:cytosol"/>
    <property type="evidence" value="ECO:0007669"/>
    <property type="project" value="TreeGrafter"/>
</dbReference>
<evidence type="ECO:0000259" key="7">
    <source>
        <dbReference type="SMART" id="SM01005"/>
    </source>
</evidence>
<dbReference type="SUPFAM" id="SSF51419">
    <property type="entry name" value="PLP-binding barrel"/>
    <property type="match status" value="1"/>
</dbReference>
<dbReference type="HAMAP" id="MF_01201">
    <property type="entry name" value="Ala_racemase"/>
    <property type="match status" value="1"/>
</dbReference>
<dbReference type="NCBIfam" id="TIGR00492">
    <property type="entry name" value="alr"/>
    <property type="match status" value="1"/>
</dbReference>
<dbReference type="SMART" id="SM01005">
    <property type="entry name" value="Ala_racemase_C"/>
    <property type="match status" value="1"/>
</dbReference>
<dbReference type="PRINTS" id="PR00992">
    <property type="entry name" value="ALARACEMASE"/>
</dbReference>
<dbReference type="GO" id="GO:0030170">
    <property type="term" value="F:pyridoxal phosphate binding"/>
    <property type="evidence" value="ECO:0007669"/>
    <property type="project" value="UniProtKB-UniRule"/>
</dbReference>
<reference evidence="8 9" key="1">
    <citation type="journal article" date="2015" name="Nature">
        <title>rRNA introns, odd ribosomes, and small enigmatic genomes across a large radiation of phyla.</title>
        <authorList>
            <person name="Brown C.T."/>
            <person name="Hug L.A."/>
            <person name="Thomas B.C."/>
            <person name="Sharon I."/>
            <person name="Castelle C.J."/>
            <person name="Singh A."/>
            <person name="Wilkins M.J."/>
            <person name="Williams K.H."/>
            <person name="Banfield J.F."/>
        </authorList>
    </citation>
    <scope>NUCLEOTIDE SEQUENCE [LARGE SCALE GENOMIC DNA]</scope>
</reference>
<feature type="binding site" evidence="4 6">
    <location>
        <position position="320"/>
    </location>
    <ligand>
        <name>substrate</name>
    </ligand>
</feature>
<dbReference type="PATRIC" id="fig|1618673.3.peg.181"/>
<dbReference type="EC" id="5.1.1.1" evidence="4"/>
<gene>
    <name evidence="8" type="ORF">UY57_C0010G0023</name>
</gene>
<keyword evidence="3 4" id="KW-0413">Isomerase</keyword>
<dbReference type="InterPro" id="IPR011079">
    <property type="entry name" value="Ala_racemase_C"/>
</dbReference>
<dbReference type="AlphaFoldDB" id="A0A0G1WG66"/>
<evidence type="ECO:0000256" key="5">
    <source>
        <dbReference type="PIRSR" id="PIRSR600821-50"/>
    </source>
</evidence>
<dbReference type="Pfam" id="PF00842">
    <property type="entry name" value="Ala_racemase_C"/>
    <property type="match status" value="1"/>
</dbReference>
<comment type="caution">
    <text evidence="8">The sequence shown here is derived from an EMBL/GenBank/DDBJ whole genome shotgun (WGS) entry which is preliminary data.</text>
</comment>
<dbReference type="SUPFAM" id="SSF50621">
    <property type="entry name" value="Alanine racemase C-terminal domain-like"/>
    <property type="match status" value="1"/>
</dbReference>
<organism evidence="8 9">
    <name type="scientific">Candidatus Kaiserbacteria bacterium GW2011_GWB1_50_17</name>
    <dbReference type="NCBI Taxonomy" id="1618673"/>
    <lineage>
        <taxon>Bacteria</taxon>
        <taxon>Candidatus Kaiseribacteriota</taxon>
    </lineage>
</organism>
<evidence type="ECO:0000256" key="1">
    <source>
        <dbReference type="ARBA" id="ARBA00001933"/>
    </source>
</evidence>
<evidence type="ECO:0000256" key="4">
    <source>
        <dbReference type="HAMAP-Rule" id="MF_01201"/>
    </source>
</evidence>
<evidence type="ECO:0000256" key="6">
    <source>
        <dbReference type="PIRSR" id="PIRSR600821-52"/>
    </source>
</evidence>
<dbReference type="GO" id="GO:0008784">
    <property type="term" value="F:alanine racemase activity"/>
    <property type="evidence" value="ECO:0007669"/>
    <property type="project" value="UniProtKB-UniRule"/>
</dbReference>
<proteinExistence type="inferred from homology"/>
<accession>A0A0G1WG66</accession>
<evidence type="ECO:0000256" key="3">
    <source>
        <dbReference type="ARBA" id="ARBA00023235"/>
    </source>
</evidence>
<sequence length="379" mass="42343">MPHALLRNLRTWRQFRNDPPLITVELNKFALLNNLHAIHSLAPKWQVAPVLKSNAYGHGLEPIATLLDKADNIPFFCVDSYFEIKVLRGVGIIHPLLVLGFTPTATIVKNRYKDISFTIASLKQMEELWEKRVHERVHVKFDTGMHRQGILPTEIENVIKIASRNELFIEGIFSHLADAENENSTITGAQIEKWNVIAEIFQNRISRIRYYHLANSAGFGDADKMNANVGRTGIALYGMNSGNLPISLSPVLSMRSVVSDVRTVESGETVGYARTFTTQRTTRIATVPVGYFEGVDRRLSNTGSFLINGIAAPLLGRVSMNMSVCDVTNVPNVHEGSSVLIMSNQSNDPNSIENMAKKCDTIPHDILVHIPMHLRRVIL</sequence>
<comment type="cofactor">
    <cofactor evidence="1 4 5">
        <name>pyridoxal 5'-phosphate</name>
        <dbReference type="ChEBI" id="CHEBI:597326"/>
    </cofactor>
</comment>
<dbReference type="InterPro" id="IPR000821">
    <property type="entry name" value="Ala_racemase"/>
</dbReference>
<feature type="binding site" evidence="4 6">
    <location>
        <position position="147"/>
    </location>
    <ligand>
        <name>substrate</name>
    </ligand>
</feature>
<dbReference type="GO" id="GO:0030632">
    <property type="term" value="P:D-alanine biosynthetic process"/>
    <property type="evidence" value="ECO:0007669"/>
    <property type="project" value="UniProtKB-UniRule"/>
</dbReference>
<dbReference type="CDD" id="cd00430">
    <property type="entry name" value="PLPDE_III_AR"/>
    <property type="match status" value="1"/>
</dbReference>
<comment type="similarity">
    <text evidence="4">Belongs to the alanine racemase family.</text>
</comment>
<evidence type="ECO:0000256" key="2">
    <source>
        <dbReference type="ARBA" id="ARBA00022898"/>
    </source>
</evidence>
<keyword evidence="2 4" id="KW-0663">Pyridoxal phosphate</keyword>
<dbReference type="Proteomes" id="UP000034120">
    <property type="component" value="Unassembled WGS sequence"/>
</dbReference>
<dbReference type="InterPro" id="IPR029066">
    <property type="entry name" value="PLP-binding_barrel"/>
</dbReference>
<dbReference type="InterPro" id="IPR009006">
    <property type="entry name" value="Ala_racemase/Decarboxylase_C"/>
</dbReference>
<comment type="catalytic activity">
    <reaction evidence="4">
        <text>L-alanine = D-alanine</text>
        <dbReference type="Rhea" id="RHEA:20249"/>
        <dbReference type="ChEBI" id="CHEBI:57416"/>
        <dbReference type="ChEBI" id="CHEBI:57972"/>
        <dbReference type="EC" id="5.1.1.1"/>
    </reaction>
</comment>
<dbReference type="InterPro" id="IPR001608">
    <property type="entry name" value="Ala_racemase_N"/>
</dbReference>
<feature type="modified residue" description="N6-(pyridoxal phosphate)lysine" evidence="4 5">
    <location>
        <position position="52"/>
    </location>
</feature>